<organism evidence="3 4">
    <name type="scientific">Durusdinium trenchii</name>
    <dbReference type="NCBI Taxonomy" id="1381693"/>
    <lineage>
        <taxon>Eukaryota</taxon>
        <taxon>Sar</taxon>
        <taxon>Alveolata</taxon>
        <taxon>Dinophyceae</taxon>
        <taxon>Suessiales</taxon>
        <taxon>Symbiodiniaceae</taxon>
        <taxon>Durusdinium</taxon>
    </lineage>
</organism>
<evidence type="ECO:0000256" key="1">
    <source>
        <dbReference type="ARBA" id="ARBA00023172"/>
    </source>
</evidence>
<proteinExistence type="predicted"/>
<dbReference type="Proteomes" id="UP001642484">
    <property type="component" value="Unassembled WGS sequence"/>
</dbReference>
<dbReference type="Gene3D" id="1.10.443.10">
    <property type="entry name" value="Intergrase catalytic core"/>
    <property type="match status" value="1"/>
</dbReference>
<dbReference type="EMBL" id="CAXAMN010003491">
    <property type="protein sequence ID" value="CAK9004841.1"/>
    <property type="molecule type" value="Genomic_DNA"/>
</dbReference>
<dbReference type="SUPFAM" id="SSF56349">
    <property type="entry name" value="DNA breaking-rejoining enzymes"/>
    <property type="match status" value="1"/>
</dbReference>
<keyword evidence="4" id="KW-1185">Reference proteome</keyword>
<reference evidence="3 4" key="1">
    <citation type="submission" date="2024-02" db="EMBL/GenBank/DDBJ databases">
        <authorList>
            <person name="Chen Y."/>
            <person name="Shah S."/>
            <person name="Dougan E. K."/>
            <person name="Thang M."/>
            <person name="Chan C."/>
        </authorList>
    </citation>
    <scope>NUCLEOTIDE SEQUENCE [LARGE SCALE GENOMIC DNA]</scope>
</reference>
<dbReference type="InterPro" id="IPR011010">
    <property type="entry name" value="DNA_brk_join_enz"/>
</dbReference>
<gene>
    <name evidence="3" type="ORF">CCMP2556_LOCUS7839</name>
</gene>
<evidence type="ECO:0000259" key="2">
    <source>
        <dbReference type="Pfam" id="PF00589"/>
    </source>
</evidence>
<dbReference type="InterPro" id="IPR013762">
    <property type="entry name" value="Integrase-like_cat_sf"/>
</dbReference>
<evidence type="ECO:0000313" key="4">
    <source>
        <dbReference type="Proteomes" id="UP001642484"/>
    </source>
</evidence>
<keyword evidence="1" id="KW-0233">DNA recombination</keyword>
<accession>A0ABP0ISG5</accession>
<dbReference type="InterPro" id="IPR002104">
    <property type="entry name" value="Integrase_catalytic"/>
</dbReference>
<comment type="caution">
    <text evidence="3">The sequence shown here is derived from an EMBL/GenBank/DDBJ whole genome shotgun (WGS) entry which is preliminary data.</text>
</comment>
<evidence type="ECO:0000313" key="3">
    <source>
        <dbReference type="EMBL" id="CAK9004841.1"/>
    </source>
</evidence>
<feature type="domain" description="Tyr recombinase" evidence="2">
    <location>
        <begin position="50"/>
        <end position="191"/>
    </location>
</feature>
<sequence>MKVVNPKKRKRGQADPLVGGAWKAWVNHLQHLGPTWLYVFGVMSHCLCARVTEVMKLTLADIDWDNGTVHIDSLKRQTSTNKPMLKALFDIMATWEQNGGVRFTRTRKCGSRGLVTFQDHWSWPTESKPEFFPAVRSDCKTNVMNKDTVSAAIRRARASFVPPNVREVKVASIRSHSGRHRAVNDLKMHNVKTEVGKRFARISSEAVWANYGKLTAKQAADELLNNKQLQDDWQKIYAEGH</sequence>
<name>A0ABP0ISG5_9DINO</name>
<dbReference type="Pfam" id="PF00589">
    <property type="entry name" value="Phage_integrase"/>
    <property type="match status" value="1"/>
</dbReference>
<protein>
    <recommendedName>
        <fullName evidence="2">Tyr recombinase domain-containing protein</fullName>
    </recommendedName>
</protein>